<evidence type="ECO:0000313" key="2">
    <source>
        <dbReference type="Proteomes" id="UP000829398"/>
    </source>
</evidence>
<proteinExistence type="predicted"/>
<protein>
    <submittedName>
        <fullName evidence="1">DNA-directed RNA polymerase IV subunit 1</fullName>
    </submittedName>
</protein>
<keyword evidence="1" id="KW-0804">Transcription</keyword>
<keyword evidence="2" id="KW-1185">Reference proteome</keyword>
<reference evidence="2" key="1">
    <citation type="journal article" date="2023" name="Hortic. Res.">
        <title>A chromosome-level phased genome enabling allele-level studies in sweet orange: a case study on citrus Huanglongbing tolerance.</title>
        <authorList>
            <person name="Wu B."/>
            <person name="Yu Q."/>
            <person name="Deng Z."/>
            <person name="Duan Y."/>
            <person name="Luo F."/>
            <person name="Gmitter F. Jr."/>
        </authorList>
    </citation>
    <scope>NUCLEOTIDE SEQUENCE [LARGE SCALE GENOMIC DNA]</scope>
    <source>
        <strain evidence="2">cv. Valencia</strain>
    </source>
</reference>
<dbReference type="EMBL" id="CM039172">
    <property type="protein sequence ID" value="KAH9777663.1"/>
    <property type="molecule type" value="Genomic_DNA"/>
</dbReference>
<keyword evidence="1" id="KW-0240">DNA-directed RNA polymerase</keyword>
<dbReference type="Proteomes" id="UP000829398">
    <property type="component" value="Chromosome 3"/>
</dbReference>
<name>A0ACB8LVV6_CITSI</name>
<comment type="caution">
    <text evidence="1">The sequence shown here is derived from an EMBL/GenBank/DDBJ whole genome shotgun (WGS) entry which is preliminary data.</text>
</comment>
<accession>A0ACB8LVV6</accession>
<organism evidence="1 2">
    <name type="scientific">Citrus sinensis</name>
    <name type="common">Sweet orange</name>
    <name type="synonym">Citrus aurantium var. sinensis</name>
    <dbReference type="NCBI Taxonomy" id="2711"/>
    <lineage>
        <taxon>Eukaryota</taxon>
        <taxon>Viridiplantae</taxon>
        <taxon>Streptophyta</taxon>
        <taxon>Embryophyta</taxon>
        <taxon>Tracheophyta</taxon>
        <taxon>Spermatophyta</taxon>
        <taxon>Magnoliopsida</taxon>
        <taxon>eudicotyledons</taxon>
        <taxon>Gunneridae</taxon>
        <taxon>Pentapetalae</taxon>
        <taxon>rosids</taxon>
        <taxon>malvids</taxon>
        <taxon>Sapindales</taxon>
        <taxon>Rutaceae</taxon>
        <taxon>Aurantioideae</taxon>
        <taxon>Citrus</taxon>
    </lineage>
</organism>
<sequence>MDNEFCEEGLEVPSGILTGISLGISTDTEKEKLSVMEIGAVSEVTNPRLGLPNPTNECSSCGAKDRKACEGHFGFIKFPFTILHPYFLSDIAKLLNSICPKCKTIRKERQKGAGSSRKEQPRVCKYCVRNPAQWYPRMRFKLSSKDLSGKTAIIVEIDEKPSKKNKKLPDDYWGFIPFDAQQEENSVKPNRKVSYLLKDVDPSIREEFILSKDAPFLKCFPVTPNNHRVTEVPHAFSHEKKLFFLHLDKSSRKDSAEVRQKKNIDISNSSGLRWIKDVVLGKRNDDCFRMVVTGDPNIKLKEIGIPCHVAERLQISERLNSWNWERLSVCTSFRLLEKGELYVCRKGGLVRIRRIDALELGDIIYRPLTDGDIVLINRPPSIHPHSLIALTVKVLPISSVVTINPLCCSPFHGDFDGDCLHGYIPQAIGARVELTELVALDKQLINQQSGRNLLSLGQDSLTAAHLLMEDSVLLSHLQMQQLQMFCPHRFLSPDIFKISKDSVWSGKQLFSMLLPPDFEYTFPSKDVYISGGKLISAEGSSWLRDYEGNLFQYLIKRYQDKVLDFLYAAQEVLCEWLSVRGMTVSLSDLYLASHSCSRKILMDEIFYGLREAQDTCNFQQLMVDSHMNFLMSAEDSESTRSLQGEHLSYEKQRSAALSQASVDAFKHVFWDIQNLAYKYGSKDNSLLAMFKAGSKGNLLKLVQHSLCLGLQHSLAPLSFRFPHELSCAAWNRLRAGDNTECAKSYIPSAVVANSFLTGLNPLECFIHSVTSRDSSFSDNADLPGTLTRRLMFFMRDLCTAYDGTVRNAYGNQIVQFSYNIEGTSTPTGEIGGQSVGSLSACAISEAAYSALDQPISLLETSPLLNLKNVLECGSKKSNADQTMSLFLSNKLGKRRHGFEYGALEVKNHLECLMLSDIVSTSMIMSTSIYSPQTGSMKHFSPWICHFHVRKEIMKRTGLKEHSIIDSLYRQCKAARTELKISVPDMLISNKDCSSINMQKECNDAFCVTVMIVENFKRTSIDLETIQMWVMPFLLKTVVKGFREIKKVDILWKDKQKASKSHDDSFGELYLRVSMSGQCHITSLWSALMNDCHQIMDMIDWTRSHPDNIRSFCLAYGIDAGLQFFLTNLESAISDTGKNILPEHLLIVANTLSATGEFVGLNAKGLALQRKHSSVSSPFVQAFFSVSSSALFPTLKNFENPGASFIKAAKAGAVDNLQGSVDALGWGKVPSVGTGGHFDIIYSGEGRTLSKPVDVYNLLSTPVSSKQNEKLKVCKAQGLISDKCGAKFGDFAFKGLGNLDFETISRGVLRKSWTYNDVLRLSNALKKILHKYSIGQRLSEKDKTTVIRALYFHPRRNEKLGIEPPDIEVTYHPEHQNSRCFSLVREDGSIEDFSYHKCVIGALEIIAPEKAEIYRAKWKRLGTDCSISRWMWSEKLNNRKSDGGMTGDVCYRICTIDRSKNM</sequence>
<evidence type="ECO:0000313" key="1">
    <source>
        <dbReference type="EMBL" id="KAH9777663.1"/>
    </source>
</evidence>
<gene>
    <name evidence="1" type="ORF">KPL71_007097</name>
</gene>